<evidence type="ECO:0008006" key="3">
    <source>
        <dbReference type="Google" id="ProtNLM"/>
    </source>
</evidence>
<name>A0ABT2Z591_9RHOB</name>
<accession>A0ABT2Z591</accession>
<evidence type="ECO:0000313" key="2">
    <source>
        <dbReference type="Proteomes" id="UP001652503"/>
    </source>
</evidence>
<comment type="caution">
    <text evidence="1">The sequence shown here is derived from an EMBL/GenBank/DDBJ whole genome shotgun (WGS) entry which is preliminary data.</text>
</comment>
<proteinExistence type="predicted"/>
<protein>
    <recommendedName>
        <fullName evidence="3">Roadblock/LAMTOR2 domain-containing protein</fullName>
    </recommendedName>
</protein>
<keyword evidence="2" id="KW-1185">Reference proteome</keyword>
<dbReference type="RefSeq" id="WP_263722794.1">
    <property type="nucleotide sequence ID" value="NZ_JAOWLA010000017.1"/>
</dbReference>
<dbReference type="EMBL" id="JAOWLA010000017">
    <property type="protein sequence ID" value="MCV2866267.1"/>
    <property type="molecule type" value="Genomic_DNA"/>
</dbReference>
<dbReference type="Proteomes" id="UP001652503">
    <property type="component" value="Unassembled WGS sequence"/>
</dbReference>
<evidence type="ECO:0000313" key="1">
    <source>
        <dbReference type="EMBL" id="MCV2866267.1"/>
    </source>
</evidence>
<reference evidence="1 2" key="1">
    <citation type="submission" date="2022-10" db="EMBL/GenBank/DDBJ databases">
        <title>Defluviimonas sp. nov., isolated from ocean surface water.</title>
        <authorList>
            <person name="He W."/>
            <person name="Wang L."/>
            <person name="Zhang D.-F."/>
        </authorList>
    </citation>
    <scope>NUCLEOTIDE SEQUENCE [LARGE SCALE GENOMIC DNA]</scope>
    <source>
        <strain evidence="1 2">WL0075</strain>
    </source>
</reference>
<gene>
    <name evidence="1" type="ORF">OE647_16205</name>
</gene>
<organism evidence="1 2">
    <name type="scientific">Albidovulum sediminicola</name>
    <dbReference type="NCBI Taxonomy" id="2984331"/>
    <lineage>
        <taxon>Bacteria</taxon>
        <taxon>Pseudomonadati</taxon>
        <taxon>Pseudomonadota</taxon>
        <taxon>Alphaproteobacteria</taxon>
        <taxon>Rhodobacterales</taxon>
        <taxon>Paracoccaceae</taxon>
        <taxon>Albidovulum</taxon>
    </lineage>
</organism>
<sequence>MAVSREIMSIMAGIEVLAEPQAKALRPLPGKSDTARLEAMLRVVSGTILPRRLVFCASEGRQLVLTARSGRLFAVEGITETDLEGVAAALAAHAHDEGPHGYEVQIAGTDDSGVGVGYPSGELRAACAAALQAPEATAPADFGARLAALSTASGTLKETGQIADQAGDAASLPGSAGAALVADVADIRGALDRLGGGFGIVLVGAAEDGAPRLALAEAEGALWIAAARPGTAVQLLRAWAEARRSERG</sequence>